<dbReference type="OrthoDB" id="449241at2759"/>
<dbReference type="InterPro" id="IPR042263">
    <property type="entry name" value="DPH1/DPH2_1"/>
</dbReference>
<evidence type="ECO:0000313" key="10">
    <source>
        <dbReference type="Proteomes" id="UP000054304"/>
    </source>
</evidence>
<comment type="function">
    <text evidence="7">Required for the first step of diphthamide biosynthesis, a post-translational modification of histidine which occurs in elongation factor 2. DPH1 and DPH2 transfer a 3-amino-3-carboxypropyl (ACP) group from S-adenosyl-L-methionine (SAM) to a histidine residue, the reaction is assisted by a reduction system comprising DPH3 and a NADH-dependent reductase. Facilitates the reduction of the catalytic iron-sulfur cluster found in the DPH1 subunit.</text>
</comment>
<dbReference type="GO" id="GO:0017183">
    <property type="term" value="P:protein histidyl modification to diphthamide"/>
    <property type="evidence" value="ECO:0007669"/>
    <property type="project" value="UniProtKB-UniPathway"/>
</dbReference>
<feature type="region of interest" description="Disordered" evidence="8">
    <location>
        <begin position="534"/>
        <end position="572"/>
    </location>
</feature>
<keyword evidence="4 7" id="KW-0479">Metal-binding</keyword>
<evidence type="ECO:0000256" key="3">
    <source>
        <dbReference type="ARBA" id="ARBA00006179"/>
    </source>
</evidence>
<name>A0A0C7N4W3_9SACH</name>
<dbReference type="HOGENOM" id="CLU_015210_1_0_1"/>
<keyword evidence="10" id="KW-1185">Reference proteome</keyword>
<dbReference type="Pfam" id="PF01866">
    <property type="entry name" value="Diphthamide_syn"/>
    <property type="match status" value="1"/>
</dbReference>
<gene>
    <name evidence="9" type="ORF">LALA0_S03e07360g</name>
</gene>
<keyword evidence="6 7" id="KW-0411">Iron-sulfur</keyword>
<dbReference type="UniPathway" id="UPA00559"/>
<sequence length="572" mass="63691">MSEESVAAPALSTTQGDEIFDLGKFDDVTKDRSGYLGQVPDNRTDLVRLISKHYLVEEIVQFLNQNVEFRKITLQFPDSLVQDAALVAQLLEQSITQESVGVSVEVQATCREDRCCGSSSDSCQNREAAEERRIWILADTAYSACCVDEVASEHVNGDLVIHFGDACLNAVQKLPVLYCFGEPFFDVEDAVAQFQQRYTSHDEKVVLMANAPYTCHLKSLHDKLRALGYLNVLRSDLNESYAGPTASFVGRQKKNSALHTVFTLDNRVILSDDQTLSVSEEELQDQYDLFHITIPADPRLLFLTTKFRSLSIYDPSGKSVSQGPFPSLMRRYKFMHVARTAGTIGILVNTLSLRNTKETLRRLAKLIRDNGKKHYMFVVGKPNVAKLANFDSVDVWCILGCGQGGIIVDQYNEFYKPIVTPYELSMALNPEVTWTGQWVVDFKQVLEGLEDDPDINTAPENGDTDAPEFNAVTGQYVSTSRPLRNIAHLEISDPRDSDNKQHATQLVEKFSGAVTIGNTLSTSAMHLQNRQWSGLGSDFTPENFEEDGATVEEGGSGIASQYSFDKQNKASR</sequence>
<proteinExistence type="inferred from homology"/>
<comment type="pathway">
    <text evidence="2 7">Protein modification; peptidyl-diphthamide biosynthesis.</text>
</comment>
<evidence type="ECO:0000313" key="9">
    <source>
        <dbReference type="EMBL" id="CEP61636.1"/>
    </source>
</evidence>
<dbReference type="SFLD" id="SFLDG01121">
    <property type="entry name" value="Diphthamide_biosynthesis"/>
    <property type="match status" value="1"/>
</dbReference>
<evidence type="ECO:0000256" key="2">
    <source>
        <dbReference type="ARBA" id="ARBA00005156"/>
    </source>
</evidence>
<dbReference type="Gene3D" id="3.40.50.11860">
    <property type="entry name" value="Diphthamide synthesis DPH1/DPH2 domain 3"/>
    <property type="match status" value="1"/>
</dbReference>
<evidence type="ECO:0000256" key="5">
    <source>
        <dbReference type="ARBA" id="ARBA00023004"/>
    </source>
</evidence>
<comment type="cofactor">
    <cofactor evidence="1">
        <name>[4Fe-4S] cluster</name>
        <dbReference type="ChEBI" id="CHEBI:49883"/>
    </cofactor>
</comment>
<dbReference type="RefSeq" id="XP_022627870.1">
    <property type="nucleotide sequence ID" value="XM_022773392.1"/>
</dbReference>
<dbReference type="GO" id="GO:0120513">
    <property type="term" value="C:2-(3-amino-3-carboxypropyl)histidine synthase complex"/>
    <property type="evidence" value="ECO:0007669"/>
    <property type="project" value="EnsemblFungi"/>
</dbReference>
<evidence type="ECO:0000256" key="6">
    <source>
        <dbReference type="ARBA" id="ARBA00023014"/>
    </source>
</evidence>
<dbReference type="STRING" id="1245769.A0A0C7N4W3"/>
<dbReference type="EMBL" id="LN736362">
    <property type="protein sequence ID" value="CEP61636.1"/>
    <property type="molecule type" value="Genomic_DNA"/>
</dbReference>
<dbReference type="InterPro" id="IPR010014">
    <property type="entry name" value="DHP2"/>
</dbReference>
<dbReference type="PANTHER" id="PTHR10762:SF2">
    <property type="entry name" value="2-(3-AMINO-3-CARBOXYPROPYL)HISTIDINE SYNTHASE SUBUNIT 2"/>
    <property type="match status" value="1"/>
</dbReference>
<dbReference type="Gene3D" id="3.40.50.11840">
    <property type="entry name" value="Diphthamide synthesis DPH1/DPH2 domain 1"/>
    <property type="match status" value="1"/>
</dbReference>
<dbReference type="GO" id="GO:0090560">
    <property type="term" value="F:2-(3-amino-3-carboxypropyl)histidine synthase activity"/>
    <property type="evidence" value="ECO:0007669"/>
    <property type="project" value="EnsemblFungi"/>
</dbReference>
<organism evidence="9 10">
    <name type="scientific">Lachancea lanzarotensis</name>
    <dbReference type="NCBI Taxonomy" id="1245769"/>
    <lineage>
        <taxon>Eukaryota</taxon>
        <taxon>Fungi</taxon>
        <taxon>Dikarya</taxon>
        <taxon>Ascomycota</taxon>
        <taxon>Saccharomycotina</taxon>
        <taxon>Saccharomycetes</taxon>
        <taxon>Saccharomycetales</taxon>
        <taxon>Saccharomycetaceae</taxon>
        <taxon>Lachancea</taxon>
    </lineage>
</organism>
<evidence type="ECO:0000256" key="7">
    <source>
        <dbReference type="RuleBase" id="RU364133"/>
    </source>
</evidence>
<comment type="subcellular location">
    <subcellularLocation>
        <location evidence="7">Cytoplasm</location>
    </subcellularLocation>
</comment>
<keyword evidence="7" id="KW-0963">Cytoplasm</keyword>
<dbReference type="NCBIfam" id="TIGR00322">
    <property type="entry name" value="diphth2_R"/>
    <property type="match status" value="1"/>
</dbReference>
<dbReference type="FunFam" id="3.40.50.11860:FF:000001">
    <property type="entry name" value="2-(3-amino-3-carboxypropyl)histidine synthase subunit 2"/>
    <property type="match status" value="1"/>
</dbReference>
<keyword evidence="5 7" id="KW-0408">Iron</keyword>
<dbReference type="GO" id="GO:0046872">
    <property type="term" value="F:metal ion binding"/>
    <property type="evidence" value="ECO:0007669"/>
    <property type="project" value="UniProtKB-KW"/>
</dbReference>
<dbReference type="GO" id="GO:0051539">
    <property type="term" value="F:4 iron, 4 sulfur cluster binding"/>
    <property type="evidence" value="ECO:0007669"/>
    <property type="project" value="EnsemblFungi"/>
</dbReference>
<dbReference type="NCBIfam" id="TIGR00272">
    <property type="entry name" value="DPH2"/>
    <property type="match status" value="1"/>
</dbReference>
<dbReference type="Proteomes" id="UP000054304">
    <property type="component" value="Unassembled WGS sequence"/>
</dbReference>
<dbReference type="InterPro" id="IPR042265">
    <property type="entry name" value="DPH1/DPH2_3"/>
</dbReference>
<comment type="similarity">
    <text evidence="3 7">Belongs to the DPH1/DPH2 family. DPH2 subfamily.</text>
</comment>
<evidence type="ECO:0000256" key="1">
    <source>
        <dbReference type="ARBA" id="ARBA00001966"/>
    </source>
</evidence>
<evidence type="ECO:0000256" key="8">
    <source>
        <dbReference type="SAM" id="MobiDB-lite"/>
    </source>
</evidence>
<dbReference type="InterPro" id="IPR016435">
    <property type="entry name" value="DPH1/DPH2"/>
</dbReference>
<reference evidence="9 10" key="1">
    <citation type="submission" date="2014-12" db="EMBL/GenBank/DDBJ databases">
        <authorList>
            <person name="Neuveglise Cecile"/>
        </authorList>
    </citation>
    <scope>NUCLEOTIDE SEQUENCE [LARGE SCALE GENOMIC DNA]</scope>
    <source>
        <strain evidence="9 10">CBS 12615</strain>
    </source>
</reference>
<evidence type="ECO:0000256" key="4">
    <source>
        <dbReference type="ARBA" id="ARBA00022723"/>
    </source>
</evidence>
<protein>
    <recommendedName>
        <fullName evidence="7">2-(3-amino-3-carboxypropyl)histidine synthase subunit 2</fullName>
    </recommendedName>
</protein>
<dbReference type="PANTHER" id="PTHR10762">
    <property type="entry name" value="DIPHTHAMIDE BIOSYNTHESIS PROTEIN"/>
    <property type="match status" value="1"/>
</dbReference>
<accession>A0A0C7N4W3</accession>
<dbReference type="GeneID" id="34685065"/>
<dbReference type="SFLD" id="SFLDF00408">
    <property type="entry name" value="Diphthamide_biosynthesis_famil"/>
    <property type="match status" value="1"/>
</dbReference>
<dbReference type="AlphaFoldDB" id="A0A0C7N4W3"/>
<dbReference type="SFLD" id="SFLDS00032">
    <property type="entry name" value="Radical_SAM_3-amino-3-carboxyp"/>
    <property type="match status" value="1"/>
</dbReference>
<dbReference type="GO" id="GO:0005737">
    <property type="term" value="C:cytoplasm"/>
    <property type="evidence" value="ECO:0007669"/>
    <property type="project" value="UniProtKB-SubCell"/>
</dbReference>